<dbReference type="SUPFAM" id="SSF55729">
    <property type="entry name" value="Acyl-CoA N-acyltransferases (Nat)"/>
    <property type="match status" value="1"/>
</dbReference>
<organism evidence="2 3">
    <name type="scientific">Deinococcus xinjiangensis</name>
    <dbReference type="NCBI Taxonomy" id="457454"/>
    <lineage>
        <taxon>Bacteria</taxon>
        <taxon>Thermotogati</taxon>
        <taxon>Deinococcota</taxon>
        <taxon>Deinococci</taxon>
        <taxon>Deinococcales</taxon>
        <taxon>Deinococcaceae</taxon>
        <taxon>Deinococcus</taxon>
    </lineage>
</organism>
<keyword evidence="3" id="KW-1185">Reference proteome</keyword>
<sequence length="200" mass="22579">MVNPHLSVKAATGAEFLAAIPDLARLRMAVFKDFPYLYEGDPDYEAEYLKTYAEAQGAFVALARDGEKVVGASTAMPLSGETPDIQRPFLNHPEFDPADILYLGESVLLPEYRGQGLGHKFFDLRENYAQQLGLGTTTFCAVQRPENHPQRPQPYRTLNAFWAARGYAERPDLTTELVWQDVGETQPTPKPMRFWVRKAR</sequence>
<evidence type="ECO:0000313" key="2">
    <source>
        <dbReference type="EMBL" id="GAA5501147.1"/>
    </source>
</evidence>
<feature type="domain" description="N-acetyltransferase" evidence="1">
    <location>
        <begin position="21"/>
        <end position="189"/>
    </location>
</feature>
<dbReference type="EMBL" id="BAABRN010000007">
    <property type="protein sequence ID" value="GAA5501147.1"/>
    <property type="molecule type" value="Genomic_DNA"/>
</dbReference>
<gene>
    <name evidence="2" type="ORF">Dxin01_00878</name>
</gene>
<dbReference type="InterPro" id="IPR000182">
    <property type="entry name" value="GNAT_dom"/>
</dbReference>
<name>A0ABP9V7B7_9DEIO</name>
<dbReference type="InterPro" id="IPR016181">
    <property type="entry name" value="Acyl_CoA_acyltransferase"/>
</dbReference>
<reference evidence="2 3" key="1">
    <citation type="submission" date="2024-02" db="EMBL/GenBank/DDBJ databases">
        <title>Deinococcus xinjiangensis NBRC 107630.</title>
        <authorList>
            <person name="Ichikawa N."/>
            <person name="Katano-Makiyama Y."/>
            <person name="Hidaka K."/>
        </authorList>
    </citation>
    <scope>NUCLEOTIDE SEQUENCE [LARGE SCALE GENOMIC DNA]</scope>
    <source>
        <strain evidence="2 3">NBRC 107630</strain>
    </source>
</reference>
<evidence type="ECO:0000313" key="3">
    <source>
        <dbReference type="Proteomes" id="UP001458946"/>
    </source>
</evidence>
<dbReference type="CDD" id="cd04301">
    <property type="entry name" value="NAT_SF"/>
    <property type="match status" value="1"/>
</dbReference>
<dbReference type="Proteomes" id="UP001458946">
    <property type="component" value="Unassembled WGS sequence"/>
</dbReference>
<dbReference type="Pfam" id="PF00583">
    <property type="entry name" value="Acetyltransf_1"/>
    <property type="match status" value="1"/>
</dbReference>
<proteinExistence type="predicted"/>
<accession>A0ABP9V7B7</accession>
<dbReference type="PROSITE" id="PS51186">
    <property type="entry name" value="GNAT"/>
    <property type="match status" value="1"/>
</dbReference>
<dbReference type="Gene3D" id="3.40.630.30">
    <property type="match status" value="1"/>
</dbReference>
<protein>
    <recommendedName>
        <fullName evidence="1">N-acetyltransferase domain-containing protein</fullName>
    </recommendedName>
</protein>
<evidence type="ECO:0000259" key="1">
    <source>
        <dbReference type="PROSITE" id="PS51186"/>
    </source>
</evidence>
<comment type="caution">
    <text evidence="2">The sequence shown here is derived from an EMBL/GenBank/DDBJ whole genome shotgun (WGS) entry which is preliminary data.</text>
</comment>